<protein>
    <submittedName>
        <fullName evidence="4">Uncharacterized protein</fullName>
    </submittedName>
</protein>
<keyword evidence="2" id="KW-1133">Transmembrane helix</keyword>
<accession>A0AAN8F1Z6</accession>
<feature type="transmembrane region" description="Helical" evidence="2">
    <location>
        <begin position="134"/>
        <end position="157"/>
    </location>
</feature>
<evidence type="ECO:0000256" key="3">
    <source>
        <dbReference type="SAM" id="SignalP"/>
    </source>
</evidence>
<feature type="compositionally biased region" description="Acidic residues" evidence="1">
    <location>
        <begin position="113"/>
        <end position="127"/>
    </location>
</feature>
<dbReference type="Proteomes" id="UP001331761">
    <property type="component" value="Unassembled WGS sequence"/>
</dbReference>
<feature type="compositionally biased region" description="Low complexity" evidence="1">
    <location>
        <begin position="184"/>
        <end position="201"/>
    </location>
</feature>
<keyword evidence="2" id="KW-0812">Transmembrane</keyword>
<feature type="compositionally biased region" description="Basic residues" evidence="1">
    <location>
        <begin position="171"/>
        <end position="183"/>
    </location>
</feature>
<feature type="compositionally biased region" description="Basic residues" evidence="1">
    <location>
        <begin position="298"/>
        <end position="317"/>
    </location>
</feature>
<keyword evidence="2" id="KW-0472">Membrane</keyword>
<keyword evidence="3" id="KW-0732">Signal</keyword>
<dbReference type="AlphaFoldDB" id="A0AAN8F1Z6"/>
<evidence type="ECO:0000256" key="1">
    <source>
        <dbReference type="SAM" id="MobiDB-lite"/>
    </source>
</evidence>
<feature type="signal peptide" evidence="3">
    <location>
        <begin position="1"/>
        <end position="20"/>
    </location>
</feature>
<feature type="compositionally biased region" description="Basic and acidic residues" evidence="1">
    <location>
        <begin position="280"/>
        <end position="290"/>
    </location>
</feature>
<reference evidence="4 5" key="1">
    <citation type="submission" date="2019-10" db="EMBL/GenBank/DDBJ databases">
        <title>Assembly and Annotation for the nematode Trichostrongylus colubriformis.</title>
        <authorList>
            <person name="Martin J."/>
        </authorList>
    </citation>
    <scope>NUCLEOTIDE SEQUENCE [LARGE SCALE GENOMIC DNA]</scope>
    <source>
        <strain evidence="4">G859</strain>
        <tissue evidence="4">Whole worm</tissue>
    </source>
</reference>
<dbReference type="EMBL" id="WIXE01017391">
    <property type="protein sequence ID" value="KAK5971790.1"/>
    <property type="molecule type" value="Genomic_DNA"/>
</dbReference>
<sequence length="317" mass="35669">MVFLSALMPCLIVLSYAVAADRRDRFRKERWSWRNDAIERLMKNNWEYYRRRRTDPVTTTPHGRYWWTTTAIQTLEPTTTIRKLKPTRIRITTETSTTTLPTPAVTSRPTVPTDDEKDELDDDHQEEEPFPSTFHLIVIAAVVGIIIFFCIVTCCCCKGDPDAPRTVRSGFGKKRKHKKKAKFAHSSSSSSAPASASASAPVKAEKMKAEKINMMEFADRGALVMQDVKGEVKHALDDVKSGEIVRVQYDTGQNEIVTIGSDVEIIKSSKSNVASGLKSKSGDVKTKTKSIEGPPPSQRKKARRNKTKSLRQKSMRH</sequence>
<feature type="region of interest" description="Disordered" evidence="1">
    <location>
        <begin position="96"/>
        <end position="127"/>
    </location>
</feature>
<keyword evidence="5" id="KW-1185">Reference proteome</keyword>
<evidence type="ECO:0000313" key="4">
    <source>
        <dbReference type="EMBL" id="KAK5971790.1"/>
    </source>
</evidence>
<feature type="region of interest" description="Disordered" evidence="1">
    <location>
        <begin position="166"/>
        <end position="202"/>
    </location>
</feature>
<gene>
    <name evidence="4" type="ORF">GCK32_013572</name>
</gene>
<comment type="caution">
    <text evidence="4">The sequence shown here is derived from an EMBL/GenBank/DDBJ whole genome shotgun (WGS) entry which is preliminary data.</text>
</comment>
<feature type="chain" id="PRO_5042929330" evidence="3">
    <location>
        <begin position="21"/>
        <end position="317"/>
    </location>
</feature>
<feature type="compositionally biased region" description="Low complexity" evidence="1">
    <location>
        <begin position="96"/>
        <end position="108"/>
    </location>
</feature>
<feature type="region of interest" description="Disordered" evidence="1">
    <location>
        <begin position="271"/>
        <end position="317"/>
    </location>
</feature>
<evidence type="ECO:0000313" key="5">
    <source>
        <dbReference type="Proteomes" id="UP001331761"/>
    </source>
</evidence>
<evidence type="ECO:0000256" key="2">
    <source>
        <dbReference type="SAM" id="Phobius"/>
    </source>
</evidence>
<name>A0AAN8F1Z6_TRICO</name>
<organism evidence="4 5">
    <name type="scientific">Trichostrongylus colubriformis</name>
    <name type="common">Black scour worm</name>
    <dbReference type="NCBI Taxonomy" id="6319"/>
    <lineage>
        <taxon>Eukaryota</taxon>
        <taxon>Metazoa</taxon>
        <taxon>Ecdysozoa</taxon>
        <taxon>Nematoda</taxon>
        <taxon>Chromadorea</taxon>
        <taxon>Rhabditida</taxon>
        <taxon>Rhabditina</taxon>
        <taxon>Rhabditomorpha</taxon>
        <taxon>Strongyloidea</taxon>
        <taxon>Trichostrongylidae</taxon>
        <taxon>Trichostrongylus</taxon>
    </lineage>
</organism>
<proteinExistence type="predicted"/>